<dbReference type="Proteomes" id="UP000305238">
    <property type="component" value="Unassembled WGS sequence"/>
</dbReference>
<evidence type="ECO:0000256" key="1">
    <source>
        <dbReference type="SAM" id="MobiDB-lite"/>
    </source>
</evidence>
<organism evidence="3 4">
    <name type="scientific">Actinomadura geliboluensis</name>
    <dbReference type="NCBI Taxonomy" id="882440"/>
    <lineage>
        <taxon>Bacteria</taxon>
        <taxon>Bacillati</taxon>
        <taxon>Actinomycetota</taxon>
        <taxon>Actinomycetes</taxon>
        <taxon>Streptosporangiales</taxon>
        <taxon>Thermomonosporaceae</taxon>
        <taxon>Actinomadura</taxon>
    </lineage>
</organism>
<evidence type="ECO:0000259" key="2">
    <source>
        <dbReference type="PROSITE" id="PS50801"/>
    </source>
</evidence>
<dbReference type="SUPFAM" id="SSF52091">
    <property type="entry name" value="SpoIIaa-like"/>
    <property type="match status" value="1"/>
</dbReference>
<evidence type="ECO:0000313" key="4">
    <source>
        <dbReference type="Proteomes" id="UP000305238"/>
    </source>
</evidence>
<reference evidence="3 4" key="1">
    <citation type="submission" date="2019-05" db="EMBL/GenBank/DDBJ databases">
        <title>Draft genome sequence of Actinomadura geliboluensis A8036.</title>
        <authorList>
            <person name="Saricaoglu S."/>
            <person name="Isik K."/>
        </authorList>
    </citation>
    <scope>NUCLEOTIDE SEQUENCE [LARGE SCALE GENOMIC DNA]</scope>
    <source>
        <strain evidence="3 4">A8036</strain>
    </source>
</reference>
<dbReference type="Gene3D" id="3.30.750.24">
    <property type="entry name" value="STAS domain"/>
    <property type="match status" value="1"/>
</dbReference>
<keyword evidence="4" id="KW-1185">Reference proteome</keyword>
<dbReference type="EMBL" id="VCKZ01000031">
    <property type="protein sequence ID" value="TMR41121.1"/>
    <property type="molecule type" value="Genomic_DNA"/>
</dbReference>
<protein>
    <submittedName>
        <fullName evidence="3">STAS domain-containing protein</fullName>
    </submittedName>
</protein>
<name>A0A5S4H8M1_9ACTN</name>
<feature type="compositionally biased region" description="Gly residues" evidence="1">
    <location>
        <begin position="13"/>
        <end position="22"/>
    </location>
</feature>
<dbReference type="Pfam" id="PF13466">
    <property type="entry name" value="STAS_2"/>
    <property type="match status" value="1"/>
</dbReference>
<sequence length="150" mass="15935">MGEVRNDMTIWRIGGGEGGPGSGERPVPPSGEAPRCDVVELDTALLHIAAASSSPWLRMSGEIDVSNAPDVAAALHAAQARVPGDLHVDLAAIAFMDVAGLRALTLAARELHEHGRLLVLHAVPPYLDRLFRLIGWHLTPGLAIHCRPRG</sequence>
<dbReference type="CDD" id="cd07043">
    <property type="entry name" value="STAS_anti-anti-sigma_factors"/>
    <property type="match status" value="1"/>
</dbReference>
<dbReference type="AlphaFoldDB" id="A0A5S4H8M1"/>
<dbReference type="PROSITE" id="PS50801">
    <property type="entry name" value="STAS"/>
    <property type="match status" value="1"/>
</dbReference>
<dbReference type="InterPro" id="IPR036513">
    <property type="entry name" value="STAS_dom_sf"/>
</dbReference>
<comment type="caution">
    <text evidence="3">The sequence shown here is derived from an EMBL/GenBank/DDBJ whole genome shotgun (WGS) entry which is preliminary data.</text>
</comment>
<gene>
    <name evidence="3" type="ORF">ETD96_07190</name>
</gene>
<feature type="domain" description="STAS" evidence="2">
    <location>
        <begin position="57"/>
        <end position="135"/>
    </location>
</feature>
<accession>A0A5S4H8M1</accession>
<dbReference type="OrthoDB" id="3468289at2"/>
<dbReference type="InterPro" id="IPR002645">
    <property type="entry name" value="STAS_dom"/>
</dbReference>
<evidence type="ECO:0000313" key="3">
    <source>
        <dbReference type="EMBL" id="TMR41121.1"/>
    </source>
</evidence>
<proteinExistence type="predicted"/>
<dbReference type="InterPro" id="IPR058548">
    <property type="entry name" value="MlaB-like_STAS"/>
</dbReference>
<feature type="region of interest" description="Disordered" evidence="1">
    <location>
        <begin position="11"/>
        <end position="32"/>
    </location>
</feature>